<dbReference type="EMBL" id="JAWZYT010005661">
    <property type="protein sequence ID" value="KAK4289922.1"/>
    <property type="molecule type" value="Genomic_DNA"/>
</dbReference>
<evidence type="ECO:0000313" key="1">
    <source>
        <dbReference type="EMBL" id="KAK4289922.1"/>
    </source>
</evidence>
<dbReference type="AlphaFoldDB" id="A0AAE1TLQ8"/>
<evidence type="ECO:0000313" key="2">
    <source>
        <dbReference type="Proteomes" id="UP001292094"/>
    </source>
</evidence>
<name>A0AAE1TLQ8_9EUCA</name>
<dbReference type="Proteomes" id="UP001292094">
    <property type="component" value="Unassembled WGS sequence"/>
</dbReference>
<reference evidence="1" key="1">
    <citation type="submission" date="2023-11" db="EMBL/GenBank/DDBJ databases">
        <title>Genome assemblies of two species of porcelain crab, Petrolisthes cinctipes and Petrolisthes manimaculis (Anomura: Porcellanidae).</title>
        <authorList>
            <person name="Angst P."/>
        </authorList>
    </citation>
    <scope>NUCLEOTIDE SEQUENCE</scope>
    <source>
        <strain evidence="1">PB745_02</strain>
        <tissue evidence="1">Gill</tissue>
    </source>
</reference>
<proteinExistence type="predicted"/>
<protein>
    <submittedName>
        <fullName evidence="1">Uncharacterized protein</fullName>
    </submittedName>
</protein>
<organism evidence="1 2">
    <name type="scientific">Petrolisthes manimaculis</name>
    <dbReference type="NCBI Taxonomy" id="1843537"/>
    <lineage>
        <taxon>Eukaryota</taxon>
        <taxon>Metazoa</taxon>
        <taxon>Ecdysozoa</taxon>
        <taxon>Arthropoda</taxon>
        <taxon>Crustacea</taxon>
        <taxon>Multicrustacea</taxon>
        <taxon>Malacostraca</taxon>
        <taxon>Eumalacostraca</taxon>
        <taxon>Eucarida</taxon>
        <taxon>Decapoda</taxon>
        <taxon>Pleocyemata</taxon>
        <taxon>Anomura</taxon>
        <taxon>Galatheoidea</taxon>
        <taxon>Porcellanidae</taxon>
        <taxon>Petrolisthes</taxon>
    </lineage>
</organism>
<sequence length="112" mass="12381">MCRASRMPDCVPLAWLPRACWWVGWLVGWRVLVDDVKEGSGGCWKGLRMLCLHSFISSPSSLLFLPVSFIQSPFLHLFTTASSPPSLHSFISSPSLLLFLPSRALSPPPAAR</sequence>
<comment type="caution">
    <text evidence="1">The sequence shown here is derived from an EMBL/GenBank/DDBJ whole genome shotgun (WGS) entry which is preliminary data.</text>
</comment>
<accession>A0AAE1TLQ8</accession>
<gene>
    <name evidence="1" type="ORF">Pmani_037140</name>
</gene>
<keyword evidence="2" id="KW-1185">Reference proteome</keyword>